<proteinExistence type="predicted"/>
<keyword evidence="10" id="KW-1185">Reference proteome</keyword>
<name>A0ABM0N0A0_SACKO</name>
<evidence type="ECO:0000259" key="9">
    <source>
        <dbReference type="PROSITE" id="PS50011"/>
    </source>
</evidence>
<gene>
    <name evidence="11" type="primary">LOC102801518</name>
</gene>
<evidence type="ECO:0000256" key="6">
    <source>
        <dbReference type="ARBA" id="ARBA00022840"/>
    </source>
</evidence>
<dbReference type="InterPro" id="IPR050122">
    <property type="entry name" value="RTK"/>
</dbReference>
<evidence type="ECO:0000256" key="1">
    <source>
        <dbReference type="ARBA" id="ARBA00011902"/>
    </source>
</evidence>
<sequence length="328" mass="36482">AFGVLLWEVMTLGQQPYPARTNLEVCHFVTSGGRLDRPDNCPDDVHQLMLKCWHNDPDCRPTFRYLLGKLEAFKRKSISPEHGLDNLAFDDSPVNYSRIKQGVNSTEDEEGYLEPVNSKQSLRSRGGSYRTELLGSPSPKPSPLLGKKLQTNTPQGSPRLASKFPALENPLADRERCSHNSRYAMDTSITPRETPRGTPSVTPITNRKVCYHDNKAFLADEETSSGRSSLSKASVKNLLFTDSGKKPSSLSKAAGAAPYFGKDSQPDSLSKATAMNPKRSFRKENDNVTKETKRQANPFHKDDNESSPYENVGDKSISPKYENVSKKK</sequence>
<keyword evidence="3" id="KW-0808">Transferase</keyword>
<dbReference type="InterPro" id="IPR000719">
    <property type="entry name" value="Prot_kinase_dom"/>
</dbReference>
<protein>
    <recommendedName>
        <fullName evidence="1">receptor protein-tyrosine kinase</fullName>
        <ecNumber evidence="1">2.7.10.1</ecNumber>
    </recommendedName>
</protein>
<keyword evidence="6" id="KW-0067">ATP-binding</keyword>
<dbReference type="SUPFAM" id="SSF56112">
    <property type="entry name" value="Protein kinase-like (PK-like)"/>
    <property type="match status" value="1"/>
</dbReference>
<dbReference type="InterPro" id="IPR001245">
    <property type="entry name" value="Ser-Thr/Tyr_kinase_cat_dom"/>
</dbReference>
<reference evidence="11" key="1">
    <citation type="submission" date="2025-08" db="UniProtKB">
        <authorList>
            <consortium name="RefSeq"/>
        </authorList>
    </citation>
    <scope>IDENTIFICATION</scope>
    <source>
        <tissue evidence="11">Testes</tissue>
    </source>
</reference>
<evidence type="ECO:0000256" key="7">
    <source>
        <dbReference type="ARBA" id="ARBA00023137"/>
    </source>
</evidence>
<dbReference type="EC" id="2.7.10.1" evidence="1"/>
<feature type="compositionally biased region" description="Low complexity" evidence="8">
    <location>
        <begin position="133"/>
        <end position="149"/>
    </location>
</feature>
<evidence type="ECO:0000313" key="10">
    <source>
        <dbReference type="Proteomes" id="UP000694865"/>
    </source>
</evidence>
<accession>A0ABM0N0A0</accession>
<keyword evidence="5" id="KW-0418">Kinase</keyword>
<feature type="domain" description="Protein kinase" evidence="9">
    <location>
        <begin position="1"/>
        <end position="73"/>
    </location>
</feature>
<organism evidence="10 11">
    <name type="scientific">Saccoglossus kowalevskii</name>
    <name type="common">Acorn worm</name>
    <dbReference type="NCBI Taxonomy" id="10224"/>
    <lineage>
        <taxon>Eukaryota</taxon>
        <taxon>Metazoa</taxon>
        <taxon>Hemichordata</taxon>
        <taxon>Enteropneusta</taxon>
        <taxon>Harrimaniidae</taxon>
        <taxon>Saccoglossus</taxon>
    </lineage>
</organism>
<keyword evidence="2" id="KW-0597">Phosphoprotein</keyword>
<dbReference type="PROSITE" id="PS50011">
    <property type="entry name" value="PROTEIN_KINASE_DOM"/>
    <property type="match status" value="1"/>
</dbReference>
<feature type="region of interest" description="Disordered" evidence="8">
    <location>
        <begin position="103"/>
        <end position="163"/>
    </location>
</feature>
<feature type="non-terminal residue" evidence="11">
    <location>
        <position position="1"/>
    </location>
</feature>
<dbReference type="Proteomes" id="UP000694865">
    <property type="component" value="Unplaced"/>
</dbReference>
<dbReference type="RefSeq" id="XP_006825691.1">
    <property type="nucleotide sequence ID" value="XM_006825628.1"/>
</dbReference>
<feature type="region of interest" description="Disordered" evidence="8">
    <location>
        <begin position="241"/>
        <end position="328"/>
    </location>
</feature>
<feature type="compositionally biased region" description="Basic and acidic residues" evidence="8">
    <location>
        <begin position="282"/>
        <end position="304"/>
    </location>
</feature>
<keyword evidence="7" id="KW-0829">Tyrosine-protein kinase</keyword>
<keyword evidence="4" id="KW-0547">Nucleotide-binding</keyword>
<dbReference type="Pfam" id="PF07714">
    <property type="entry name" value="PK_Tyr_Ser-Thr"/>
    <property type="match status" value="1"/>
</dbReference>
<evidence type="ECO:0000256" key="5">
    <source>
        <dbReference type="ARBA" id="ARBA00022777"/>
    </source>
</evidence>
<evidence type="ECO:0000256" key="8">
    <source>
        <dbReference type="SAM" id="MobiDB-lite"/>
    </source>
</evidence>
<dbReference type="GeneID" id="102801518"/>
<evidence type="ECO:0000256" key="2">
    <source>
        <dbReference type="ARBA" id="ARBA00022553"/>
    </source>
</evidence>
<dbReference type="PANTHER" id="PTHR24416:SF527">
    <property type="entry name" value="PROTO-ONCOGENE TYROSINE-PROTEIN KINASE ROS"/>
    <property type="match status" value="1"/>
</dbReference>
<dbReference type="InterPro" id="IPR011009">
    <property type="entry name" value="Kinase-like_dom_sf"/>
</dbReference>
<evidence type="ECO:0000256" key="3">
    <source>
        <dbReference type="ARBA" id="ARBA00022679"/>
    </source>
</evidence>
<dbReference type="PANTHER" id="PTHR24416">
    <property type="entry name" value="TYROSINE-PROTEIN KINASE RECEPTOR"/>
    <property type="match status" value="1"/>
</dbReference>
<evidence type="ECO:0000313" key="11">
    <source>
        <dbReference type="RefSeq" id="XP_006825691.1"/>
    </source>
</evidence>
<dbReference type="Gene3D" id="1.10.510.10">
    <property type="entry name" value="Transferase(Phosphotransferase) domain 1"/>
    <property type="match status" value="1"/>
</dbReference>
<evidence type="ECO:0000256" key="4">
    <source>
        <dbReference type="ARBA" id="ARBA00022741"/>
    </source>
</evidence>